<reference evidence="4" key="1">
    <citation type="submission" date="2015-07" db="EMBL/GenBank/DDBJ databases">
        <authorList>
            <person name="Teixeira M.M."/>
            <person name="Souza R.C."/>
            <person name="Almeida L.G."/>
            <person name="Vicente V.A."/>
            <person name="de Hoog S."/>
            <person name="Bocca A.L."/>
            <person name="de Almeida S.R."/>
            <person name="Vasconcelos A.T."/>
            <person name="Felipe M.S."/>
        </authorList>
    </citation>
    <scope>NUCLEOTIDE SEQUENCE [LARGE SCALE GENOMIC DNA]</scope>
    <source>
        <strain evidence="4">KSF</strain>
    </source>
</reference>
<dbReference type="AlphaFoldDB" id="A0A1C1CIJ6"/>
<dbReference type="OrthoDB" id="360327at2759"/>
<dbReference type="EMBL" id="LGRB01000012">
    <property type="protein sequence ID" value="OCT48251.1"/>
    <property type="molecule type" value="Genomic_DNA"/>
</dbReference>
<dbReference type="PANTHER" id="PTHR12111:SF2">
    <property type="entry name" value="SPLICING FACTOR YJU2B-RELATED"/>
    <property type="match status" value="1"/>
</dbReference>
<comment type="similarity">
    <text evidence="1">Belongs to the CWC16 family.</text>
</comment>
<dbReference type="STRING" id="86049.A0A1C1CIJ6"/>
<accession>A0A1C1CIJ6</accession>
<dbReference type="PANTHER" id="PTHR12111">
    <property type="entry name" value="SPLICING FACTOR YJU2"/>
    <property type="match status" value="1"/>
</dbReference>
<feature type="compositionally biased region" description="Polar residues" evidence="2">
    <location>
        <begin position="247"/>
        <end position="257"/>
    </location>
</feature>
<dbReference type="InterPro" id="IPR007590">
    <property type="entry name" value="Saf4/Yju2"/>
</dbReference>
<evidence type="ECO:0000313" key="4">
    <source>
        <dbReference type="Proteomes" id="UP000094526"/>
    </source>
</evidence>
<dbReference type="eggNOG" id="KOG2990">
    <property type="taxonomic scope" value="Eukaryota"/>
</dbReference>
<feature type="compositionally biased region" description="Basic and acidic residues" evidence="2">
    <location>
        <begin position="329"/>
        <end position="344"/>
    </location>
</feature>
<gene>
    <name evidence="3" type="primary">saf4</name>
    <name evidence="3" type="ORF">CLCR_04207</name>
</gene>
<sequence length="362" mass="40215">MQGFNMGRYVPPDLEGRVSANTASGKGHALGSRARKLKSEGVLTVRFECPFPIWCTTCQPEEIIAQGVRFNAEKKKIGAYFSTPIWEFRFKHTVCGGWVGVRTDPKNAEYVVTEGGRRRDFGTDERGIRVDAFGSTAVTEEQKDRLEKDDGGFGAVEKKVADRTAAETQKARLEELMRVSQRDWGDPYEKSRMVRRGFRVGRRKRQADERTGEALKEKFGLAIDMEMLPEREEDNERVKFLEFGEQSGPNESLSSTKPLFRPNPTAAAATTATASAGGSSSNTASSSGKMKAKVDKKEMLSTALRGNSRIAVDPFLRDDNLWQPRVKRKREDGQPELELEKKPAPVDSGTSMALVGYDSDSS</sequence>
<protein>
    <submittedName>
        <fullName evidence="3">Protein saf4</fullName>
    </submittedName>
</protein>
<evidence type="ECO:0000256" key="2">
    <source>
        <dbReference type="SAM" id="MobiDB-lite"/>
    </source>
</evidence>
<feature type="region of interest" description="Disordered" evidence="2">
    <location>
        <begin position="244"/>
        <end position="293"/>
    </location>
</feature>
<comment type="caution">
    <text evidence="3">The sequence shown here is derived from an EMBL/GenBank/DDBJ whole genome shotgun (WGS) entry which is preliminary data.</text>
</comment>
<dbReference type="Pfam" id="PF04502">
    <property type="entry name" value="Saf4_Yju2"/>
    <property type="match status" value="1"/>
</dbReference>
<evidence type="ECO:0000256" key="1">
    <source>
        <dbReference type="ARBA" id="ARBA00005595"/>
    </source>
</evidence>
<dbReference type="VEuPathDB" id="FungiDB:CLCR_04207"/>
<evidence type="ECO:0000313" key="3">
    <source>
        <dbReference type="EMBL" id="OCT48251.1"/>
    </source>
</evidence>
<feature type="region of interest" description="Disordered" evidence="2">
    <location>
        <begin position="313"/>
        <end position="362"/>
    </location>
</feature>
<dbReference type="Proteomes" id="UP000094526">
    <property type="component" value="Unassembled WGS sequence"/>
</dbReference>
<dbReference type="GO" id="GO:0071014">
    <property type="term" value="C:post-mRNA release spliceosomal complex"/>
    <property type="evidence" value="ECO:0007669"/>
    <property type="project" value="TreeGrafter"/>
</dbReference>
<dbReference type="GO" id="GO:0000398">
    <property type="term" value="P:mRNA splicing, via spliceosome"/>
    <property type="evidence" value="ECO:0007669"/>
    <property type="project" value="InterPro"/>
</dbReference>
<keyword evidence="4" id="KW-1185">Reference proteome</keyword>
<organism evidence="3 4">
    <name type="scientific">Cladophialophora carrionii</name>
    <dbReference type="NCBI Taxonomy" id="86049"/>
    <lineage>
        <taxon>Eukaryota</taxon>
        <taxon>Fungi</taxon>
        <taxon>Dikarya</taxon>
        <taxon>Ascomycota</taxon>
        <taxon>Pezizomycotina</taxon>
        <taxon>Eurotiomycetes</taxon>
        <taxon>Chaetothyriomycetidae</taxon>
        <taxon>Chaetothyriales</taxon>
        <taxon>Herpotrichiellaceae</taxon>
        <taxon>Cladophialophora</taxon>
    </lineage>
</organism>
<dbReference type="GO" id="GO:0005684">
    <property type="term" value="C:U2-type spliceosomal complex"/>
    <property type="evidence" value="ECO:0007669"/>
    <property type="project" value="TreeGrafter"/>
</dbReference>
<name>A0A1C1CIJ6_9EURO</name>
<feature type="compositionally biased region" description="Low complexity" evidence="2">
    <location>
        <begin position="265"/>
        <end position="288"/>
    </location>
</feature>
<dbReference type="VEuPathDB" id="FungiDB:G647_08398"/>
<proteinExistence type="inferred from homology"/>